<sequence length="128" mass="14421">TTTRTPIHSQLDSATPDWPAEEGTTSFLYWTRPSPTRPAPESSEERSRRSALQSKMNSENLRTSAILSVPCIQFFADWRYVALRATTYSTPHRLVSTGRTAGGRIPTQDAYAITTARRNCTEFSVYFL</sequence>
<reference evidence="2 3" key="1">
    <citation type="journal article" date="2019" name="Sci. Rep.">
        <title>Orb-weaving spider Araneus ventricosus genome elucidates the spidroin gene catalogue.</title>
        <authorList>
            <person name="Kono N."/>
            <person name="Nakamura H."/>
            <person name="Ohtoshi R."/>
            <person name="Moran D.A.P."/>
            <person name="Shinohara A."/>
            <person name="Yoshida Y."/>
            <person name="Fujiwara M."/>
            <person name="Mori M."/>
            <person name="Tomita M."/>
            <person name="Arakawa K."/>
        </authorList>
    </citation>
    <scope>NUCLEOTIDE SEQUENCE [LARGE SCALE GENOMIC DNA]</scope>
</reference>
<protein>
    <submittedName>
        <fullName evidence="2">Uncharacterized protein</fullName>
    </submittedName>
</protein>
<feature type="compositionally biased region" description="Polar residues" evidence="1">
    <location>
        <begin position="1"/>
        <end position="13"/>
    </location>
</feature>
<accession>A0A4Y2R8S0</accession>
<feature type="region of interest" description="Disordered" evidence="1">
    <location>
        <begin position="1"/>
        <end position="59"/>
    </location>
</feature>
<keyword evidence="3" id="KW-1185">Reference proteome</keyword>
<comment type="caution">
    <text evidence="2">The sequence shown here is derived from an EMBL/GenBank/DDBJ whole genome shotgun (WGS) entry which is preliminary data.</text>
</comment>
<evidence type="ECO:0000313" key="3">
    <source>
        <dbReference type="Proteomes" id="UP000499080"/>
    </source>
</evidence>
<organism evidence="2 3">
    <name type="scientific">Araneus ventricosus</name>
    <name type="common">Orbweaver spider</name>
    <name type="synonym">Epeira ventricosa</name>
    <dbReference type="NCBI Taxonomy" id="182803"/>
    <lineage>
        <taxon>Eukaryota</taxon>
        <taxon>Metazoa</taxon>
        <taxon>Ecdysozoa</taxon>
        <taxon>Arthropoda</taxon>
        <taxon>Chelicerata</taxon>
        <taxon>Arachnida</taxon>
        <taxon>Araneae</taxon>
        <taxon>Araneomorphae</taxon>
        <taxon>Entelegynae</taxon>
        <taxon>Araneoidea</taxon>
        <taxon>Araneidae</taxon>
        <taxon>Araneus</taxon>
    </lineage>
</organism>
<gene>
    <name evidence="2" type="ORF">AVEN_13184_1</name>
</gene>
<dbReference type="EMBL" id="BGPR01143170">
    <property type="protein sequence ID" value="GBN71846.1"/>
    <property type="molecule type" value="Genomic_DNA"/>
</dbReference>
<dbReference type="Proteomes" id="UP000499080">
    <property type="component" value="Unassembled WGS sequence"/>
</dbReference>
<feature type="non-terminal residue" evidence="2">
    <location>
        <position position="1"/>
    </location>
</feature>
<evidence type="ECO:0000313" key="2">
    <source>
        <dbReference type="EMBL" id="GBN71846.1"/>
    </source>
</evidence>
<name>A0A4Y2R8S0_ARAVE</name>
<dbReference type="AlphaFoldDB" id="A0A4Y2R8S0"/>
<evidence type="ECO:0000256" key="1">
    <source>
        <dbReference type="SAM" id="MobiDB-lite"/>
    </source>
</evidence>
<proteinExistence type="predicted"/>